<dbReference type="PROSITE" id="PS50005">
    <property type="entry name" value="TPR"/>
    <property type="match status" value="2"/>
</dbReference>
<reference evidence="3 4" key="1">
    <citation type="journal article" date="2016" name="Mol. Biol. Evol.">
        <title>Comparative Genomics of Early-Diverging Mushroom-Forming Fungi Provides Insights into the Origins of Lignocellulose Decay Capabilities.</title>
        <authorList>
            <person name="Nagy L.G."/>
            <person name="Riley R."/>
            <person name="Tritt A."/>
            <person name="Adam C."/>
            <person name="Daum C."/>
            <person name="Floudas D."/>
            <person name="Sun H."/>
            <person name="Yadav J.S."/>
            <person name="Pangilinan J."/>
            <person name="Larsson K.H."/>
            <person name="Matsuura K."/>
            <person name="Barry K."/>
            <person name="Labutti K."/>
            <person name="Kuo R."/>
            <person name="Ohm R.A."/>
            <person name="Bhattacharya S.S."/>
            <person name="Shirouzu T."/>
            <person name="Yoshinaga Y."/>
            <person name="Martin F.M."/>
            <person name="Grigoriev I.V."/>
            <person name="Hibbett D.S."/>
        </authorList>
    </citation>
    <scope>NUCLEOTIDE SEQUENCE [LARGE SCALE GENOMIC DNA]</scope>
    <source>
        <strain evidence="3 4">CBS 109695</strain>
    </source>
</reference>
<dbReference type="SMART" id="SM00028">
    <property type="entry name" value="TPR"/>
    <property type="match status" value="6"/>
</dbReference>
<dbReference type="Gene3D" id="1.25.40.10">
    <property type="entry name" value="Tetratricopeptide repeat domain"/>
    <property type="match status" value="2"/>
</dbReference>
<dbReference type="GO" id="GO:0043531">
    <property type="term" value="F:ADP binding"/>
    <property type="evidence" value="ECO:0007669"/>
    <property type="project" value="InterPro"/>
</dbReference>
<evidence type="ECO:0000313" key="3">
    <source>
        <dbReference type="EMBL" id="KZP04053.1"/>
    </source>
</evidence>
<dbReference type="Pfam" id="PF13424">
    <property type="entry name" value="TPR_12"/>
    <property type="match status" value="3"/>
</dbReference>
<dbReference type="Gene3D" id="3.40.50.300">
    <property type="entry name" value="P-loop containing nucleotide triphosphate hydrolases"/>
    <property type="match status" value="1"/>
</dbReference>
<dbReference type="SUPFAM" id="SSF52540">
    <property type="entry name" value="P-loop containing nucleoside triphosphate hydrolases"/>
    <property type="match status" value="1"/>
</dbReference>
<dbReference type="SUPFAM" id="SSF48452">
    <property type="entry name" value="TPR-like"/>
    <property type="match status" value="2"/>
</dbReference>
<dbReference type="OrthoDB" id="10260758at2759"/>
<gene>
    <name evidence="3" type="ORF">FIBSPDRAFT_844384</name>
</gene>
<sequence length="794" mass="87173">MVNNVNGNIQSQVNNHYHGSPPAASVNPMHSLAPFNDAPVDRISPCFMGREGDMHAISSAVEFCDGGTPSRYAIWGMPGLGKSQLALSYANASFNAGSHTHIIWIPATTLEKFNQGLVKVLDLTQHVDRNNPDQGARLTVARLCLERSNQSLKWLIILDDVTLATLDFLREHLPRNNGIGSILITTRTRDVAQAVASVAGQQHSIHELKTLSTEQSAKLLFKSAGIHSSAAADLASAQKLVKAIGCLPLAVEQAGSYMRRSGLTGAGHLETLYDQGGLAEIIGWDNSLTPYQEKSVLATVTVQFQSLGEIDLHFFMLLRVMSFFDPESIPLDIVVLGAGRVARRLVVNGVSDSTSAVPLAPHSKHPSLRKWIGQLSNRHIQPSSDVLPTPDVSVVSTDVSVELRPLLELICSKKWLRGALRRLEDLSLAQPCYGDTTSLHIHDLIRLVLQPKTPADQLGEDAHCALAVTLLCGAFETIEDVESPHCWTECERFVPHLMALSKHAGKPTPELLSMNAAVAWYFSQRGRYDEAETLFQKALAGRERQFGRDHPNTLNTVNDLGVLCEQQGKRAEAEMLYQRALAGKERQLGGDHPSTLGTVNNLGGLYEKQGKYTEAEIFYQRALAGQERQLGGEHPSTLGTVNNLGGLYEQQGKYAEAEILYQRALAGKEKQIGGDHPNTLKTVNNLGWLYVQWGKHEEAETLCLRALAGRERQLGADHPDTLATINSLANLRIQQGRLEEAETLFNRALTGRVKAIGVRHPDTIASMADLARLHEKQGRFEEARMMRDEALQRT</sequence>
<organism evidence="3 4">
    <name type="scientific">Athelia psychrophila</name>
    <dbReference type="NCBI Taxonomy" id="1759441"/>
    <lineage>
        <taxon>Eukaryota</taxon>
        <taxon>Fungi</taxon>
        <taxon>Dikarya</taxon>
        <taxon>Basidiomycota</taxon>
        <taxon>Agaricomycotina</taxon>
        <taxon>Agaricomycetes</taxon>
        <taxon>Agaricomycetidae</taxon>
        <taxon>Atheliales</taxon>
        <taxon>Atheliaceae</taxon>
        <taxon>Athelia</taxon>
    </lineage>
</organism>
<dbReference type="PRINTS" id="PR00381">
    <property type="entry name" value="KINESINLIGHT"/>
</dbReference>
<dbReference type="AlphaFoldDB" id="A0A167UL04"/>
<name>A0A167UL04_9AGAM</name>
<dbReference type="InterPro" id="IPR053137">
    <property type="entry name" value="NLR-like"/>
</dbReference>
<protein>
    <submittedName>
        <fullName evidence="3">TPR-like protein</fullName>
    </submittedName>
</protein>
<accession>A0A167UL04</accession>
<dbReference type="InterPro" id="IPR019734">
    <property type="entry name" value="TPR_rpt"/>
</dbReference>
<dbReference type="EMBL" id="KV417965">
    <property type="protein sequence ID" value="KZP04053.1"/>
    <property type="molecule type" value="Genomic_DNA"/>
</dbReference>
<evidence type="ECO:0000313" key="4">
    <source>
        <dbReference type="Proteomes" id="UP000076532"/>
    </source>
</evidence>
<dbReference type="PANTHER" id="PTHR46082">
    <property type="entry name" value="ATP/GTP-BINDING PROTEIN-RELATED"/>
    <property type="match status" value="1"/>
</dbReference>
<dbReference type="InterPro" id="IPR011990">
    <property type="entry name" value="TPR-like_helical_dom_sf"/>
</dbReference>
<evidence type="ECO:0000256" key="1">
    <source>
        <dbReference type="PROSITE-ProRule" id="PRU00339"/>
    </source>
</evidence>
<proteinExistence type="predicted"/>
<feature type="repeat" description="TPR" evidence="1">
    <location>
        <begin position="596"/>
        <end position="629"/>
    </location>
</feature>
<feature type="repeat" description="TPR" evidence="1">
    <location>
        <begin position="638"/>
        <end position="671"/>
    </location>
</feature>
<evidence type="ECO:0000259" key="2">
    <source>
        <dbReference type="Pfam" id="PF00931"/>
    </source>
</evidence>
<keyword evidence="1" id="KW-0802">TPR repeat</keyword>
<dbReference type="InterPro" id="IPR002182">
    <property type="entry name" value="NB-ARC"/>
</dbReference>
<feature type="domain" description="NB-ARC" evidence="2">
    <location>
        <begin position="73"/>
        <end position="224"/>
    </location>
</feature>
<dbReference type="InterPro" id="IPR027417">
    <property type="entry name" value="P-loop_NTPase"/>
</dbReference>
<dbReference type="Pfam" id="PF00931">
    <property type="entry name" value="NB-ARC"/>
    <property type="match status" value="1"/>
</dbReference>
<dbReference type="Proteomes" id="UP000076532">
    <property type="component" value="Unassembled WGS sequence"/>
</dbReference>
<dbReference type="STRING" id="436010.A0A167UL04"/>
<keyword evidence="4" id="KW-1185">Reference proteome</keyword>
<dbReference type="PANTHER" id="PTHR46082:SF6">
    <property type="entry name" value="AAA+ ATPASE DOMAIN-CONTAINING PROTEIN-RELATED"/>
    <property type="match status" value="1"/>
</dbReference>
<dbReference type="Pfam" id="PF13374">
    <property type="entry name" value="TPR_10"/>
    <property type="match status" value="1"/>
</dbReference>